<dbReference type="Proteomes" id="UP001057702">
    <property type="component" value="Unassembled WGS sequence"/>
</dbReference>
<accession>A0ABT1PQV8</accession>
<dbReference type="RefSeq" id="WP_255918910.1">
    <property type="nucleotide sequence ID" value="NZ_JANFNG010000002.1"/>
</dbReference>
<name>A0ABT1PQV8_9ACTN</name>
<dbReference type="InterPro" id="IPR006311">
    <property type="entry name" value="TAT_signal"/>
</dbReference>
<evidence type="ECO:0000313" key="2">
    <source>
        <dbReference type="EMBL" id="MCQ4080049.1"/>
    </source>
</evidence>
<keyword evidence="3" id="KW-1185">Reference proteome</keyword>
<reference evidence="2" key="1">
    <citation type="submission" date="2022-06" db="EMBL/GenBank/DDBJ databases">
        <title>Draft genome sequence of Streptomyces sp. RB6PN25 isolated from peat swamp forest in Thailand.</title>
        <authorList>
            <person name="Duangmal K."/>
            <person name="Klaysubun C."/>
        </authorList>
    </citation>
    <scope>NUCLEOTIDE SEQUENCE</scope>
    <source>
        <strain evidence="2">RB6PN25</strain>
    </source>
</reference>
<proteinExistence type="predicted"/>
<feature type="chain" id="PRO_5047529448" evidence="1">
    <location>
        <begin position="30"/>
        <end position="135"/>
    </location>
</feature>
<sequence length="135" mass="13813">MNRTRRLVVAGAALLAAAALSQGAGSAFAATPAAAATSVTATPAAKVSITAKASTASVKAWQQFTVTGRTTGLAAGTGLTLQQKQHGTWVSLPARTVVNRDHSYYLRVELGLHGLNQLRIVSGSASSAVFEVTIH</sequence>
<evidence type="ECO:0000256" key="1">
    <source>
        <dbReference type="SAM" id="SignalP"/>
    </source>
</evidence>
<dbReference type="EMBL" id="JANFNG010000002">
    <property type="protein sequence ID" value="MCQ4080049.1"/>
    <property type="molecule type" value="Genomic_DNA"/>
</dbReference>
<feature type="signal peptide" evidence="1">
    <location>
        <begin position="1"/>
        <end position="29"/>
    </location>
</feature>
<protein>
    <submittedName>
        <fullName evidence="2">Uncharacterized protein</fullName>
    </submittedName>
</protein>
<dbReference type="PROSITE" id="PS51318">
    <property type="entry name" value="TAT"/>
    <property type="match status" value="1"/>
</dbReference>
<evidence type="ECO:0000313" key="3">
    <source>
        <dbReference type="Proteomes" id="UP001057702"/>
    </source>
</evidence>
<comment type="caution">
    <text evidence="2">The sequence shown here is derived from an EMBL/GenBank/DDBJ whole genome shotgun (WGS) entry which is preliminary data.</text>
</comment>
<organism evidence="2 3">
    <name type="scientific">Streptomyces humicola</name>
    <dbReference type="NCBI Taxonomy" id="2953240"/>
    <lineage>
        <taxon>Bacteria</taxon>
        <taxon>Bacillati</taxon>
        <taxon>Actinomycetota</taxon>
        <taxon>Actinomycetes</taxon>
        <taxon>Kitasatosporales</taxon>
        <taxon>Streptomycetaceae</taxon>
        <taxon>Streptomyces</taxon>
    </lineage>
</organism>
<gene>
    <name evidence="2" type="ORF">NGB36_05440</name>
</gene>
<keyword evidence="1" id="KW-0732">Signal</keyword>